<dbReference type="GO" id="GO:0071949">
    <property type="term" value="F:FAD binding"/>
    <property type="evidence" value="ECO:0007669"/>
    <property type="project" value="InterPro"/>
</dbReference>
<accession>A0A840LAC5</accession>
<protein>
    <submittedName>
        <fullName evidence="1">Oleate hydratase</fullName>
        <ecNumber evidence="1">4.2.1.53</ecNumber>
    </submittedName>
</protein>
<dbReference type="NCBIfam" id="NF010584">
    <property type="entry name" value="PRK13977.1"/>
    <property type="match status" value="1"/>
</dbReference>
<keyword evidence="1" id="KW-0456">Lyase</keyword>
<dbReference type="PANTHER" id="PTHR37417">
    <property type="entry name" value="67 KDA MYOSIN-CROSS-REACTIVE ANTIGEN FAMILY PROTEIN (AFU_ORTHOLOGUE AFUA_5G09970)"/>
    <property type="match status" value="1"/>
</dbReference>
<dbReference type="EC" id="4.2.1.53" evidence="1"/>
<sequence length="522" mass="57736">MTRQAYLIGGGIAALASAAHLIRDGGFKGSEIHILEASGIQGGSMDGSGNAQEGYVIRGGRMFNFSYLCTYELLGFIPSLSDPGKTVLQEFQDFNAANKTHARARLVRGGEIVADSHRMGFDARDRLDLTQIVSGSEEALGRKRIDECFQPHFFESNFWLMWCTMFAFQPWHSAVEFKRYLHRFVHEFPRINTLAGVDRSPYNQYDSVILPIETWLRAQGVNFRNGCVVQDIAFKPGRGEITAQALQLLEQGEAKTVRVAAGDLVFLTNGSMTAAATLGSHEQAPPLSVAKTPEWALWETIARNRRDFGNPGNFCNHVDESFWESFTVTCRDPLLLQLIEGFSGNPAGTGALVTLADSNWLMSFVVAKQPHFLKQPAGVEVFWGYGLFPDRVGNFVAKPMSECSGAEILQELLGHLRLRQHEAAVLEHCRCVPVKLPYITAEFLLRDGTDRPAVVPQGSSNFAFVSQFCEQPKDVVFTVEYSVRAAQTAVYTLLGLQKTPPAVYKGQAQPSVMRDALKTLLS</sequence>
<reference evidence="1 2" key="1">
    <citation type="submission" date="2020-08" db="EMBL/GenBank/DDBJ databases">
        <title>Functional genomics of gut bacteria from endangered species of beetles.</title>
        <authorList>
            <person name="Carlos-Shanley C."/>
        </authorList>
    </citation>
    <scope>NUCLEOTIDE SEQUENCE [LARGE SCALE GENOMIC DNA]</scope>
    <source>
        <strain evidence="1 2">S00239</strain>
    </source>
</reference>
<dbReference type="AlphaFoldDB" id="A0A840LAC5"/>
<dbReference type="EMBL" id="JACHLP010000006">
    <property type="protein sequence ID" value="MBB4844701.1"/>
    <property type="molecule type" value="Genomic_DNA"/>
</dbReference>
<dbReference type="InterPro" id="IPR010354">
    <property type="entry name" value="Oleate_hydratase"/>
</dbReference>
<dbReference type="GO" id="GO:0006631">
    <property type="term" value="P:fatty acid metabolic process"/>
    <property type="evidence" value="ECO:0007669"/>
    <property type="project" value="InterPro"/>
</dbReference>
<dbReference type="InterPro" id="IPR036188">
    <property type="entry name" value="FAD/NAD-bd_sf"/>
</dbReference>
<keyword evidence="2" id="KW-1185">Reference proteome</keyword>
<organism evidence="1 2">
    <name type="scientific">Roseateles oligotrophus</name>
    <dbReference type="NCBI Taxonomy" id="1769250"/>
    <lineage>
        <taxon>Bacteria</taxon>
        <taxon>Pseudomonadati</taxon>
        <taxon>Pseudomonadota</taxon>
        <taxon>Betaproteobacteria</taxon>
        <taxon>Burkholderiales</taxon>
        <taxon>Sphaerotilaceae</taxon>
        <taxon>Roseateles</taxon>
    </lineage>
</organism>
<dbReference type="SUPFAM" id="SSF51905">
    <property type="entry name" value="FAD/NAD(P)-binding domain"/>
    <property type="match status" value="1"/>
</dbReference>
<evidence type="ECO:0000313" key="1">
    <source>
        <dbReference type="EMBL" id="MBB4844701.1"/>
    </source>
</evidence>
<proteinExistence type="predicted"/>
<dbReference type="Pfam" id="PF06100">
    <property type="entry name" value="MCRA"/>
    <property type="match status" value="1"/>
</dbReference>
<gene>
    <name evidence="1" type="ORF">HNP55_003245</name>
</gene>
<comment type="caution">
    <text evidence="1">The sequence shown here is derived from an EMBL/GenBank/DDBJ whole genome shotgun (WGS) entry which is preliminary data.</text>
</comment>
<dbReference type="GO" id="GO:0050151">
    <property type="term" value="F:oleate hydratase activity"/>
    <property type="evidence" value="ECO:0007669"/>
    <property type="project" value="UniProtKB-EC"/>
</dbReference>
<dbReference type="Proteomes" id="UP000562027">
    <property type="component" value="Unassembled WGS sequence"/>
</dbReference>
<dbReference type="RefSeq" id="WP_184301485.1">
    <property type="nucleotide sequence ID" value="NZ_JACHLP010000006.1"/>
</dbReference>
<dbReference type="Gene3D" id="3.50.50.60">
    <property type="entry name" value="FAD/NAD(P)-binding domain"/>
    <property type="match status" value="3"/>
</dbReference>
<evidence type="ECO:0000313" key="2">
    <source>
        <dbReference type="Proteomes" id="UP000562027"/>
    </source>
</evidence>
<name>A0A840LAC5_9BURK</name>
<dbReference type="PANTHER" id="PTHR37417:SF2">
    <property type="entry name" value="67 KDA MYOSIN-CROSS-REACTIVE ANTIGEN FAMILY PROTEIN (AFU_ORTHOLOGUE AFUA_5G09970)"/>
    <property type="match status" value="1"/>
</dbReference>